<keyword evidence="1" id="KW-0175">Coiled coil</keyword>
<evidence type="ECO:0000313" key="3">
    <source>
        <dbReference type="EMBL" id="KAK7026299.1"/>
    </source>
</evidence>
<comment type="caution">
    <text evidence="3">The sequence shown here is derived from an EMBL/GenBank/DDBJ whole genome shotgun (WGS) entry which is preliminary data.</text>
</comment>
<keyword evidence="4" id="KW-1185">Reference proteome</keyword>
<gene>
    <name evidence="3" type="ORF">R3P38DRAFT_2949007</name>
</gene>
<accession>A0AAW0BJR8</accession>
<feature type="region of interest" description="Disordered" evidence="2">
    <location>
        <begin position="1"/>
        <end position="29"/>
    </location>
</feature>
<name>A0AAW0BJR8_9AGAR</name>
<evidence type="ECO:0000256" key="2">
    <source>
        <dbReference type="SAM" id="MobiDB-lite"/>
    </source>
</evidence>
<organism evidence="3 4">
    <name type="scientific">Favolaschia claudopus</name>
    <dbReference type="NCBI Taxonomy" id="2862362"/>
    <lineage>
        <taxon>Eukaryota</taxon>
        <taxon>Fungi</taxon>
        <taxon>Dikarya</taxon>
        <taxon>Basidiomycota</taxon>
        <taxon>Agaricomycotina</taxon>
        <taxon>Agaricomycetes</taxon>
        <taxon>Agaricomycetidae</taxon>
        <taxon>Agaricales</taxon>
        <taxon>Marasmiineae</taxon>
        <taxon>Mycenaceae</taxon>
        <taxon>Favolaschia</taxon>
    </lineage>
</organism>
<evidence type="ECO:0000313" key="4">
    <source>
        <dbReference type="Proteomes" id="UP001362999"/>
    </source>
</evidence>
<sequence>MEALKDYASDAGSDALGNREDTSSREHPNLRLQVTLEAQYIHLRQGEDALKASRQELDQERGVFHLHCKTTEAKMKERSNAFEQHAQECFTIVNVLISRLRGEQDRHPAKRELASEDSMLPDGHAKCFHDVTKEGVQELNPNAAKLESQDVIKGELGKEAIVFSKTELVNTELHSACSAEMRELKETLKEAQGNLARMQEDIILHEREHVKTAELHSACSTENRELKEVLEEAETTLARTQAKLKDSVIASQSRDSQHREAADRYHAEISNLKESLQKSRTQSQQMYTAAVERKNVIRDLESKNRNLTTELETAKDEFQVKMIWQQKAVKQYSSTNSKLEKSSATLQSTITELTQKMAERDRQHAELESSNSRLAMEYKRVQNQVKDQKSESTRTLGIMKLEVDGLRRTISALSVENKGLETNLAAALKREQTSQQKYQEQLTILEIAYREEMAAKDKEQENAKLRVVEAQKLLQPLIQEACALKTTSQSFTPSAQQSARPVRTIEGKGSARRFSNLETERDGDWSRLPKGYATAGASIQEQESQLRREESLKRKAAAGLVNIKPGSYKVARYN</sequence>
<dbReference type="EMBL" id="JAWWNJ010000032">
    <property type="protein sequence ID" value="KAK7026299.1"/>
    <property type="molecule type" value="Genomic_DNA"/>
</dbReference>
<proteinExistence type="predicted"/>
<reference evidence="3 4" key="1">
    <citation type="journal article" date="2024" name="J Genomics">
        <title>Draft genome sequencing and assembly of Favolaschia claudopus CIRM-BRFM 2984 isolated from oak limbs.</title>
        <authorList>
            <person name="Navarro D."/>
            <person name="Drula E."/>
            <person name="Chaduli D."/>
            <person name="Cazenave R."/>
            <person name="Ahrendt S."/>
            <person name="Wang J."/>
            <person name="Lipzen A."/>
            <person name="Daum C."/>
            <person name="Barry K."/>
            <person name="Grigoriev I.V."/>
            <person name="Favel A."/>
            <person name="Rosso M.N."/>
            <person name="Martin F."/>
        </authorList>
    </citation>
    <scope>NUCLEOTIDE SEQUENCE [LARGE SCALE GENOMIC DNA]</scope>
    <source>
        <strain evidence="3 4">CIRM-BRFM 2984</strain>
    </source>
</reference>
<evidence type="ECO:0000256" key="1">
    <source>
        <dbReference type="SAM" id="Coils"/>
    </source>
</evidence>
<dbReference type="Proteomes" id="UP001362999">
    <property type="component" value="Unassembled WGS sequence"/>
</dbReference>
<feature type="compositionally biased region" description="Basic and acidic residues" evidence="2">
    <location>
        <begin position="17"/>
        <end position="29"/>
    </location>
</feature>
<dbReference type="AlphaFoldDB" id="A0AAW0BJR8"/>
<feature type="coiled-coil region" evidence="1">
    <location>
        <begin position="174"/>
        <end position="430"/>
    </location>
</feature>
<protein>
    <submittedName>
        <fullName evidence="3">Uncharacterized protein</fullName>
    </submittedName>
</protein>